<dbReference type="Proteomes" id="UP000730482">
    <property type="component" value="Unassembled WGS sequence"/>
</dbReference>
<accession>A0ABS5KXN1</accession>
<reference evidence="1 2" key="1">
    <citation type="submission" date="2020-02" db="EMBL/GenBank/DDBJ databases">
        <title>Acidophilic actinobacteria isolated from forest soil.</title>
        <authorList>
            <person name="Golinska P."/>
        </authorList>
    </citation>
    <scope>NUCLEOTIDE SEQUENCE [LARGE SCALE GENOMIC DNA]</scope>
    <source>
        <strain evidence="1 2">NL8</strain>
    </source>
</reference>
<evidence type="ECO:0000313" key="1">
    <source>
        <dbReference type="EMBL" id="MBS2550822.1"/>
    </source>
</evidence>
<organism evidence="1 2">
    <name type="scientific">Catenulispora pinistramenti</name>
    <dbReference type="NCBI Taxonomy" id="2705254"/>
    <lineage>
        <taxon>Bacteria</taxon>
        <taxon>Bacillati</taxon>
        <taxon>Actinomycetota</taxon>
        <taxon>Actinomycetes</taxon>
        <taxon>Catenulisporales</taxon>
        <taxon>Catenulisporaceae</taxon>
        <taxon>Catenulispora</taxon>
    </lineage>
</organism>
<sequence>MGLGVLGQRCGVSSGTIRRWELTQVLPSPIALVVWAQQLGCRPALVLDKARRRT</sequence>
<proteinExistence type="predicted"/>
<name>A0ABS5KXN1_9ACTN</name>
<dbReference type="Gene3D" id="1.10.260.40">
    <property type="entry name" value="lambda repressor-like DNA-binding domains"/>
    <property type="match status" value="1"/>
</dbReference>
<dbReference type="SUPFAM" id="SSF47413">
    <property type="entry name" value="lambda repressor-like DNA-binding domains"/>
    <property type="match status" value="1"/>
</dbReference>
<protein>
    <recommendedName>
        <fullName evidence="3">HTH cro/C1-type domain-containing protein</fullName>
    </recommendedName>
</protein>
<keyword evidence="2" id="KW-1185">Reference proteome</keyword>
<gene>
    <name evidence="1" type="ORF">KGQ19_28510</name>
</gene>
<evidence type="ECO:0008006" key="3">
    <source>
        <dbReference type="Google" id="ProtNLM"/>
    </source>
</evidence>
<dbReference type="EMBL" id="JAAFYZ010000116">
    <property type="protein sequence ID" value="MBS2550822.1"/>
    <property type="molecule type" value="Genomic_DNA"/>
</dbReference>
<dbReference type="InterPro" id="IPR010982">
    <property type="entry name" value="Lambda_DNA-bd_dom_sf"/>
</dbReference>
<comment type="caution">
    <text evidence="1">The sequence shown here is derived from an EMBL/GenBank/DDBJ whole genome shotgun (WGS) entry which is preliminary data.</text>
</comment>
<evidence type="ECO:0000313" key="2">
    <source>
        <dbReference type="Proteomes" id="UP000730482"/>
    </source>
</evidence>